<dbReference type="PANTHER" id="PTHR23028:SF53">
    <property type="entry name" value="ACYL_TRANSF_3 DOMAIN-CONTAINING PROTEIN"/>
    <property type="match status" value="1"/>
</dbReference>
<feature type="transmembrane region" description="Helical" evidence="1">
    <location>
        <begin position="293"/>
        <end position="310"/>
    </location>
</feature>
<protein>
    <submittedName>
        <fullName evidence="3">Peptidoglycan/LPS O-acetylase OafA/YrhL</fullName>
    </submittedName>
</protein>
<feature type="transmembrane region" description="Helical" evidence="1">
    <location>
        <begin position="34"/>
        <end position="57"/>
    </location>
</feature>
<comment type="caution">
    <text evidence="3">The sequence shown here is derived from an EMBL/GenBank/DDBJ whole genome shotgun (WGS) entry which is preliminary data.</text>
</comment>
<feature type="transmembrane region" description="Helical" evidence="1">
    <location>
        <begin position="322"/>
        <end position="341"/>
    </location>
</feature>
<feature type="transmembrane region" description="Helical" evidence="1">
    <location>
        <begin position="78"/>
        <end position="96"/>
    </location>
</feature>
<dbReference type="PANTHER" id="PTHR23028">
    <property type="entry name" value="ACETYLTRANSFERASE"/>
    <property type="match status" value="1"/>
</dbReference>
<evidence type="ECO:0000313" key="3">
    <source>
        <dbReference type="EMBL" id="MBB4235106.1"/>
    </source>
</evidence>
<organism evidence="3 4">
    <name type="scientific">Rhizobium esperanzae</name>
    <dbReference type="NCBI Taxonomy" id="1967781"/>
    <lineage>
        <taxon>Bacteria</taxon>
        <taxon>Pseudomonadati</taxon>
        <taxon>Pseudomonadota</taxon>
        <taxon>Alphaproteobacteria</taxon>
        <taxon>Hyphomicrobiales</taxon>
        <taxon>Rhizobiaceae</taxon>
        <taxon>Rhizobium/Agrobacterium group</taxon>
        <taxon>Rhizobium</taxon>
    </lineage>
</organism>
<name>A0A7W6W499_9HYPH</name>
<keyword evidence="1" id="KW-0812">Transmembrane</keyword>
<dbReference type="GO" id="GO:0000271">
    <property type="term" value="P:polysaccharide biosynthetic process"/>
    <property type="evidence" value="ECO:0007669"/>
    <property type="project" value="TreeGrafter"/>
</dbReference>
<evidence type="ECO:0000259" key="2">
    <source>
        <dbReference type="Pfam" id="PF01757"/>
    </source>
</evidence>
<dbReference type="AlphaFoldDB" id="A0A7W6W499"/>
<feature type="transmembrane region" description="Helical" evidence="1">
    <location>
        <begin position="207"/>
        <end position="226"/>
    </location>
</feature>
<dbReference type="RefSeq" id="WP_184468569.1">
    <property type="nucleotide sequence ID" value="NZ_JACIFY010000004.1"/>
</dbReference>
<evidence type="ECO:0000313" key="4">
    <source>
        <dbReference type="Proteomes" id="UP000540909"/>
    </source>
</evidence>
<dbReference type="Pfam" id="PF01757">
    <property type="entry name" value="Acyl_transf_3"/>
    <property type="match status" value="1"/>
</dbReference>
<keyword evidence="1" id="KW-0472">Membrane</keyword>
<proteinExistence type="predicted"/>
<feature type="domain" description="Acyltransferase 3" evidence="2">
    <location>
        <begin position="5"/>
        <end position="339"/>
    </location>
</feature>
<dbReference type="InterPro" id="IPR050879">
    <property type="entry name" value="Acyltransferase_3"/>
</dbReference>
<dbReference type="InterPro" id="IPR002656">
    <property type="entry name" value="Acyl_transf_3_dom"/>
</dbReference>
<feature type="transmembrane region" description="Helical" evidence="1">
    <location>
        <begin position="155"/>
        <end position="176"/>
    </location>
</feature>
<dbReference type="GO" id="GO:0016020">
    <property type="term" value="C:membrane"/>
    <property type="evidence" value="ECO:0007669"/>
    <property type="project" value="TreeGrafter"/>
</dbReference>
<feature type="transmembrane region" description="Helical" evidence="1">
    <location>
        <begin position="12"/>
        <end position="28"/>
    </location>
</feature>
<feature type="transmembrane region" description="Helical" evidence="1">
    <location>
        <begin position="183"/>
        <end position="201"/>
    </location>
</feature>
<reference evidence="3 4" key="1">
    <citation type="submission" date="2020-08" db="EMBL/GenBank/DDBJ databases">
        <title>Genomic Encyclopedia of Type Strains, Phase IV (KMG-V): Genome sequencing to study the core and pangenomes of soil and plant-associated prokaryotes.</title>
        <authorList>
            <person name="Whitman W."/>
        </authorList>
    </citation>
    <scope>NUCLEOTIDE SEQUENCE [LARGE SCALE GENOMIC DNA]</scope>
    <source>
        <strain evidence="3 4">SEMIA 4089</strain>
    </source>
</reference>
<feature type="transmembrane region" description="Helical" evidence="1">
    <location>
        <begin position="238"/>
        <end position="267"/>
    </location>
</feature>
<dbReference type="Proteomes" id="UP000540909">
    <property type="component" value="Unassembled WGS sequence"/>
</dbReference>
<keyword evidence="1" id="KW-1133">Transmembrane helix</keyword>
<accession>A0A7W6W499</accession>
<gene>
    <name evidence="3" type="ORF">GGD57_001664</name>
</gene>
<evidence type="ECO:0000256" key="1">
    <source>
        <dbReference type="SAM" id="Phobius"/>
    </source>
</evidence>
<dbReference type="GO" id="GO:0016747">
    <property type="term" value="F:acyltransferase activity, transferring groups other than amino-acyl groups"/>
    <property type="evidence" value="ECO:0007669"/>
    <property type="project" value="InterPro"/>
</dbReference>
<sequence length="370" mass="41888">MKEIRELDSLRGFMALWVYISHILFISGKHDGRILGLMANGQHPVTVFIMLSGFAITTSLMRSPVPYWDYMGKRFFRIYPIYAIALVLGISTSHLYPDLLNSLNWANPGDISRIAARTEGEQTSFVAHLLAHITMFHGLVPDRLLYGAALTFNGALWSLSLEWQFYLVAPFIVAAFARPDRNWVWVGLIAAIAFIGPKLFVHEFSQIPSFLPQRLSFFIVGILTALHFENLTKNPGLAVAGAAVLFVLTYEPIPVAIWCFFVLAAAWPNNPVLGFFGRIFRHPVFVEPGRRSYGFYAIHMPILIAWAVFLQQQGLAESKLIYGLALCLCLPVTLAVAWFSFDYFEWPINNWAKRFFRARQTRHATPSPAE</sequence>
<dbReference type="EMBL" id="JACIFY010000004">
    <property type="protein sequence ID" value="MBB4235106.1"/>
    <property type="molecule type" value="Genomic_DNA"/>
</dbReference>